<dbReference type="Pfam" id="PF00069">
    <property type="entry name" value="Pkinase"/>
    <property type="match status" value="1"/>
</dbReference>
<evidence type="ECO:0000256" key="8">
    <source>
        <dbReference type="SAM" id="MobiDB-lite"/>
    </source>
</evidence>
<evidence type="ECO:0000256" key="7">
    <source>
        <dbReference type="PROSITE-ProRule" id="PRU10141"/>
    </source>
</evidence>
<evidence type="ECO:0000256" key="6">
    <source>
        <dbReference type="ARBA" id="ARBA00022840"/>
    </source>
</evidence>
<dbReference type="Proteomes" id="UP000813463">
    <property type="component" value="Chromosome 4"/>
</dbReference>
<dbReference type="PROSITE" id="PS50011">
    <property type="entry name" value="PROTEIN_KINASE_DOM"/>
    <property type="match status" value="1"/>
</dbReference>
<dbReference type="KEGG" id="soe:110792897"/>
<dbReference type="EC" id="2.7.11.1" evidence="2"/>
<dbReference type="CDD" id="cd14016">
    <property type="entry name" value="STKc_CK1"/>
    <property type="match status" value="1"/>
</dbReference>
<dbReference type="InterPro" id="IPR000719">
    <property type="entry name" value="Prot_kinase_dom"/>
</dbReference>
<gene>
    <name evidence="11" type="primary">LOC110792897</name>
</gene>
<dbReference type="AlphaFoldDB" id="A0A9R0K0S3"/>
<evidence type="ECO:0000256" key="3">
    <source>
        <dbReference type="ARBA" id="ARBA00022679"/>
    </source>
</evidence>
<comment type="similarity">
    <text evidence="1">Belongs to the protein kinase superfamily. CK1 Ser/Thr protein kinase family. Casein kinase I subfamily.</text>
</comment>
<dbReference type="Gene3D" id="1.10.510.10">
    <property type="entry name" value="Transferase(Phosphotransferase) domain 1"/>
    <property type="match status" value="1"/>
</dbReference>
<evidence type="ECO:0000256" key="5">
    <source>
        <dbReference type="ARBA" id="ARBA00022777"/>
    </source>
</evidence>
<keyword evidence="4 7" id="KW-0547">Nucleotide-binding</keyword>
<feature type="region of interest" description="Disordered" evidence="8">
    <location>
        <begin position="1"/>
        <end position="21"/>
    </location>
</feature>
<organism evidence="10 11">
    <name type="scientific">Spinacia oleracea</name>
    <name type="common">Spinach</name>
    <dbReference type="NCBI Taxonomy" id="3562"/>
    <lineage>
        <taxon>Eukaryota</taxon>
        <taxon>Viridiplantae</taxon>
        <taxon>Streptophyta</taxon>
        <taxon>Embryophyta</taxon>
        <taxon>Tracheophyta</taxon>
        <taxon>Spermatophyta</taxon>
        <taxon>Magnoliopsida</taxon>
        <taxon>eudicotyledons</taxon>
        <taxon>Gunneridae</taxon>
        <taxon>Pentapetalae</taxon>
        <taxon>Caryophyllales</taxon>
        <taxon>Chenopodiaceae</taxon>
        <taxon>Chenopodioideae</taxon>
        <taxon>Anserineae</taxon>
        <taxon>Spinacia</taxon>
    </lineage>
</organism>
<dbReference type="PROSITE" id="PS00108">
    <property type="entry name" value="PROTEIN_KINASE_ST"/>
    <property type="match status" value="1"/>
</dbReference>
<dbReference type="GO" id="GO:0006897">
    <property type="term" value="P:endocytosis"/>
    <property type="evidence" value="ECO:0000318"/>
    <property type="project" value="GO_Central"/>
</dbReference>
<dbReference type="GO" id="GO:0005634">
    <property type="term" value="C:nucleus"/>
    <property type="evidence" value="ECO:0000318"/>
    <property type="project" value="GO_Central"/>
</dbReference>
<accession>A0A9R0K0S3</accession>
<dbReference type="InterPro" id="IPR008271">
    <property type="entry name" value="Ser/Thr_kinase_AS"/>
</dbReference>
<dbReference type="OrthoDB" id="1932208at2759"/>
<keyword evidence="3" id="KW-0808">Transferase</keyword>
<dbReference type="GO" id="GO:0007165">
    <property type="term" value="P:signal transduction"/>
    <property type="evidence" value="ECO:0000318"/>
    <property type="project" value="GO_Central"/>
</dbReference>
<evidence type="ECO:0000313" key="11">
    <source>
        <dbReference type="RefSeq" id="XP_021853410.1"/>
    </source>
</evidence>
<feature type="domain" description="Protein kinase" evidence="9">
    <location>
        <begin position="32"/>
        <end position="310"/>
    </location>
</feature>
<dbReference type="InterPro" id="IPR050235">
    <property type="entry name" value="CK1_Ser-Thr_kinase"/>
</dbReference>
<dbReference type="InterPro" id="IPR055900">
    <property type="entry name" value="DUF7477"/>
</dbReference>
<dbReference type="PROSITE" id="PS00107">
    <property type="entry name" value="PROTEIN_KINASE_ATP"/>
    <property type="match status" value="1"/>
</dbReference>
<dbReference type="InterPro" id="IPR017441">
    <property type="entry name" value="Protein_kinase_ATP_BS"/>
</dbReference>
<dbReference type="GeneID" id="110792897"/>
<dbReference type="SMART" id="SM00220">
    <property type="entry name" value="S_TKc"/>
    <property type="match status" value="1"/>
</dbReference>
<keyword evidence="10" id="KW-1185">Reference proteome</keyword>
<evidence type="ECO:0000313" key="10">
    <source>
        <dbReference type="Proteomes" id="UP000813463"/>
    </source>
</evidence>
<keyword evidence="5" id="KW-0418">Kinase</keyword>
<evidence type="ECO:0000256" key="1">
    <source>
        <dbReference type="ARBA" id="ARBA00005926"/>
    </source>
</evidence>
<proteinExistence type="inferred from homology"/>
<name>A0A9R0K0S3_SPIOL</name>
<dbReference type="RefSeq" id="XP_021853410.1">
    <property type="nucleotide sequence ID" value="XM_021997718.2"/>
</dbReference>
<dbReference type="Pfam" id="PF24289">
    <property type="entry name" value="DUF7477"/>
    <property type="match status" value="1"/>
</dbReference>
<reference evidence="11" key="2">
    <citation type="submission" date="2025-08" db="UniProtKB">
        <authorList>
            <consortium name="RefSeq"/>
        </authorList>
    </citation>
    <scope>IDENTIFICATION</scope>
    <source>
        <tissue evidence="11">Leaf</tissue>
    </source>
</reference>
<dbReference type="GO" id="GO:0005524">
    <property type="term" value="F:ATP binding"/>
    <property type="evidence" value="ECO:0007669"/>
    <property type="project" value="UniProtKB-UniRule"/>
</dbReference>
<feature type="compositionally biased region" description="Basic and acidic residues" evidence="8">
    <location>
        <begin position="1"/>
        <end position="16"/>
    </location>
</feature>
<dbReference type="SUPFAM" id="SSF56112">
    <property type="entry name" value="Protein kinase-like (PK-like)"/>
    <property type="match status" value="1"/>
</dbReference>
<keyword evidence="6 7" id="KW-0067">ATP-binding</keyword>
<evidence type="ECO:0000256" key="2">
    <source>
        <dbReference type="ARBA" id="ARBA00012513"/>
    </source>
</evidence>
<dbReference type="PANTHER" id="PTHR11909">
    <property type="entry name" value="CASEIN KINASE-RELATED"/>
    <property type="match status" value="1"/>
</dbReference>
<dbReference type="GO" id="GO:0004674">
    <property type="term" value="F:protein serine/threonine kinase activity"/>
    <property type="evidence" value="ECO:0000318"/>
    <property type="project" value="GO_Central"/>
</dbReference>
<protein>
    <recommendedName>
        <fullName evidence="2">non-specific serine/threonine protein kinase</fullName>
        <ecNumber evidence="2">2.7.11.1</ecNumber>
    </recommendedName>
</protein>
<evidence type="ECO:0000259" key="9">
    <source>
        <dbReference type="PROSITE" id="PS50011"/>
    </source>
</evidence>
<dbReference type="GO" id="GO:0005737">
    <property type="term" value="C:cytoplasm"/>
    <property type="evidence" value="ECO:0000318"/>
    <property type="project" value="GO_Central"/>
</dbReference>
<dbReference type="InterPro" id="IPR011009">
    <property type="entry name" value="Kinase-like_dom_sf"/>
</dbReference>
<evidence type="ECO:0000256" key="4">
    <source>
        <dbReference type="ARBA" id="ARBA00022741"/>
    </source>
</evidence>
<feature type="binding site" evidence="7">
    <location>
        <position position="70"/>
    </location>
    <ligand>
        <name>ATP</name>
        <dbReference type="ChEBI" id="CHEBI:30616"/>
    </ligand>
</feature>
<sequence>MGVFDSEGRGSEHENCTDSVPKQVQVGGSPMYKVEKKLGKGGFGQVYVGRRVSGLASVKKGPGAVEVALKFERKSSKGCSNGPPFEWQVYNKLSGIQGVPRVHYKGSQGDYYIMVMDMLGPSLFDTWKNESQLVSIDMAACIAVEAISILKNIHSKGYVHGDVKPENFLMGPPGTPDEKKLFLADLGLATKWQDSKGAHVGYDQKPDAFRGTVRYASVHAHLGRTSSRRDDLESLAYTLIFLIRGCLPWQGYQGDNKGFLVCKKKMATSLEWLCTSCPEPFKEFLEHIVNLKFDEDPDYAKYISLFDEIVGPNPDARPVNIDGAQKCQVGKKRGRLTIDNEDKDEDEDGQVKKKVRLGMSAVQWITVYDARRPMKQRYHYNVTDTRLDSHIDKGIADSMYITSLASNDNLWSLIMDAGSGFTAQVYQHSPCFFKKEWIMEQWERSYYITAAAGTSNGHSLIVMSRGAPYSQQSYKVSDSFPYKWINKKWKEGFFVTSMATAGSKWGIVMSRGLSRASLYSSQVVELDFLYPSEGIHRRWEQGYRITASAATPDQAAFILSISRRRIKDESQETLRTSTFPSTHVKEKWAKNFYISSVCYGRTVS</sequence>
<reference evidence="10" key="1">
    <citation type="journal article" date="2021" name="Nat. Commun.">
        <title>Genomic analyses provide insights into spinach domestication and the genetic basis of agronomic traits.</title>
        <authorList>
            <person name="Cai X."/>
            <person name="Sun X."/>
            <person name="Xu C."/>
            <person name="Sun H."/>
            <person name="Wang X."/>
            <person name="Ge C."/>
            <person name="Zhang Z."/>
            <person name="Wang Q."/>
            <person name="Fei Z."/>
            <person name="Jiao C."/>
            <person name="Wang Q."/>
        </authorList>
    </citation>
    <scope>NUCLEOTIDE SEQUENCE [LARGE SCALE GENOMIC DNA]</scope>
    <source>
        <strain evidence="10">cv. Varoflay</strain>
    </source>
</reference>